<dbReference type="PANTHER" id="PTHR42760">
    <property type="entry name" value="SHORT-CHAIN DEHYDROGENASES/REDUCTASES FAMILY MEMBER"/>
    <property type="match status" value="1"/>
</dbReference>
<evidence type="ECO:0000313" key="5">
    <source>
        <dbReference type="Proteomes" id="UP000466785"/>
    </source>
</evidence>
<dbReference type="PRINTS" id="PR00080">
    <property type="entry name" value="SDRFAMILY"/>
</dbReference>
<dbReference type="FunFam" id="3.40.50.720:FF:000084">
    <property type="entry name" value="Short-chain dehydrogenase reductase"/>
    <property type="match status" value="1"/>
</dbReference>
<keyword evidence="5" id="KW-1185">Reference proteome</keyword>
<dbReference type="GO" id="GO:0016616">
    <property type="term" value="F:oxidoreductase activity, acting on the CH-OH group of donors, NAD or NADP as acceptor"/>
    <property type="evidence" value="ECO:0007669"/>
    <property type="project" value="UniProtKB-ARBA"/>
</dbReference>
<dbReference type="KEGG" id="mpof:MPOR_47080"/>
<comment type="similarity">
    <text evidence="1">Belongs to the short-chain dehydrogenases/reductases (SDR) family.</text>
</comment>
<keyword evidence="2" id="KW-0560">Oxidoreductase</keyword>
<sequence>MSNSGERLAVIVGGASGIGWASARALAEHGCRVVIADVNGDAARERAAELGAPHSAAAVDVTDEASVQSLFEGLSDEQRTLDIAVNCAGFSNVGLITDMPAEEFRAVIDVCLNGAFIVSKHAGRHLREGGSLIHISSLNGRQPAAGMSAYCAAKAGLSMLTQVAALEMGPRGIRVNAVAPGFVHTPLTAAAASVPGVVEDYVGNTALGRAGTPEDIAEAVLYLCAPGSSWLTGEVLDINGGAHLKRYPDVMGHVMKLMEQA</sequence>
<dbReference type="InterPro" id="IPR036291">
    <property type="entry name" value="NAD(P)-bd_dom_sf"/>
</dbReference>
<dbReference type="InterPro" id="IPR020904">
    <property type="entry name" value="Sc_DH/Rdtase_CS"/>
</dbReference>
<feature type="domain" description="Ketoreductase" evidence="3">
    <location>
        <begin position="7"/>
        <end position="181"/>
    </location>
</feature>
<evidence type="ECO:0000313" key="4">
    <source>
        <dbReference type="EMBL" id="BBX53682.1"/>
    </source>
</evidence>
<organism evidence="4 5">
    <name type="scientific">Mycolicibacterium poriferae</name>
    <dbReference type="NCBI Taxonomy" id="39694"/>
    <lineage>
        <taxon>Bacteria</taxon>
        <taxon>Bacillati</taxon>
        <taxon>Actinomycetota</taxon>
        <taxon>Actinomycetes</taxon>
        <taxon>Mycobacteriales</taxon>
        <taxon>Mycobacteriaceae</taxon>
        <taxon>Mycolicibacterium</taxon>
    </lineage>
</organism>
<evidence type="ECO:0000256" key="2">
    <source>
        <dbReference type="ARBA" id="ARBA00023002"/>
    </source>
</evidence>
<reference evidence="4 5" key="1">
    <citation type="journal article" date="2019" name="Emerg. Microbes Infect.">
        <title>Comprehensive subspecies identification of 175 nontuberculous mycobacteria species based on 7547 genomic profiles.</title>
        <authorList>
            <person name="Matsumoto Y."/>
            <person name="Kinjo T."/>
            <person name="Motooka D."/>
            <person name="Nabeya D."/>
            <person name="Jung N."/>
            <person name="Uechi K."/>
            <person name="Horii T."/>
            <person name="Iida T."/>
            <person name="Fujita J."/>
            <person name="Nakamura S."/>
        </authorList>
    </citation>
    <scope>NUCLEOTIDE SEQUENCE [LARGE SCALE GENOMIC DNA]</scope>
    <source>
        <strain evidence="4 5">JCM 12603</strain>
    </source>
</reference>
<dbReference type="PRINTS" id="PR00081">
    <property type="entry name" value="GDHRDH"/>
</dbReference>
<dbReference type="Proteomes" id="UP000466785">
    <property type="component" value="Chromosome"/>
</dbReference>
<protein>
    <submittedName>
        <fullName evidence="4">Short-chain dehydrogenase</fullName>
    </submittedName>
</protein>
<dbReference type="SMART" id="SM00822">
    <property type="entry name" value="PKS_KR"/>
    <property type="match status" value="1"/>
</dbReference>
<dbReference type="InterPro" id="IPR057326">
    <property type="entry name" value="KR_dom"/>
</dbReference>
<dbReference type="Gene3D" id="3.40.50.720">
    <property type="entry name" value="NAD(P)-binding Rossmann-like Domain"/>
    <property type="match status" value="1"/>
</dbReference>
<dbReference type="AlphaFoldDB" id="A0A6N4VD07"/>
<gene>
    <name evidence="4" type="ORF">MPOR_47080</name>
</gene>
<dbReference type="RefSeq" id="WP_163678160.1">
    <property type="nucleotide sequence ID" value="NZ_AP022570.1"/>
</dbReference>
<dbReference type="PANTHER" id="PTHR42760:SF40">
    <property type="entry name" value="3-OXOACYL-[ACYL-CARRIER-PROTEIN] REDUCTASE, CHLOROPLASTIC"/>
    <property type="match status" value="1"/>
</dbReference>
<dbReference type="CDD" id="cd05233">
    <property type="entry name" value="SDR_c"/>
    <property type="match status" value="1"/>
</dbReference>
<dbReference type="EMBL" id="AP022570">
    <property type="protein sequence ID" value="BBX53682.1"/>
    <property type="molecule type" value="Genomic_DNA"/>
</dbReference>
<dbReference type="PROSITE" id="PS00061">
    <property type="entry name" value="ADH_SHORT"/>
    <property type="match status" value="1"/>
</dbReference>
<proteinExistence type="inferred from homology"/>
<accession>A0A6N4VD07</accession>
<dbReference type="Pfam" id="PF13561">
    <property type="entry name" value="adh_short_C2"/>
    <property type="match status" value="1"/>
</dbReference>
<evidence type="ECO:0000259" key="3">
    <source>
        <dbReference type="SMART" id="SM00822"/>
    </source>
</evidence>
<evidence type="ECO:0000256" key="1">
    <source>
        <dbReference type="ARBA" id="ARBA00006484"/>
    </source>
</evidence>
<dbReference type="GO" id="GO:0030497">
    <property type="term" value="P:fatty acid elongation"/>
    <property type="evidence" value="ECO:0007669"/>
    <property type="project" value="TreeGrafter"/>
</dbReference>
<dbReference type="InterPro" id="IPR002347">
    <property type="entry name" value="SDR_fam"/>
</dbReference>
<dbReference type="SUPFAM" id="SSF51735">
    <property type="entry name" value="NAD(P)-binding Rossmann-fold domains"/>
    <property type="match status" value="1"/>
</dbReference>
<name>A0A6N4VD07_9MYCO</name>